<dbReference type="Gene3D" id="3.30.300.210">
    <property type="entry name" value="Nutrient germinant receptor protein C, domain 3"/>
    <property type="match status" value="1"/>
</dbReference>
<dbReference type="PANTHER" id="PTHR35789">
    <property type="entry name" value="SPORE GERMINATION PROTEIN B3"/>
    <property type="match status" value="1"/>
</dbReference>
<dbReference type="Pfam" id="PF05504">
    <property type="entry name" value="Spore_GerAC"/>
    <property type="match status" value="1"/>
</dbReference>
<evidence type="ECO:0000259" key="10">
    <source>
        <dbReference type="Pfam" id="PF25198"/>
    </source>
</evidence>
<evidence type="ECO:0000313" key="11">
    <source>
        <dbReference type="EMBL" id="TVY07477.1"/>
    </source>
</evidence>
<accession>A0A559K5V4</accession>
<dbReference type="InterPro" id="IPR008844">
    <property type="entry name" value="Spore_GerAC-like"/>
</dbReference>
<proteinExistence type="inferred from homology"/>
<dbReference type="PANTHER" id="PTHR35789:SF1">
    <property type="entry name" value="SPORE GERMINATION PROTEIN B3"/>
    <property type="match status" value="1"/>
</dbReference>
<comment type="similarity">
    <text evidence="2">Belongs to the GerABKC lipoprotein family.</text>
</comment>
<dbReference type="Proteomes" id="UP000317036">
    <property type="component" value="Unassembled WGS sequence"/>
</dbReference>
<keyword evidence="5 8" id="KW-0472">Membrane</keyword>
<gene>
    <name evidence="11" type="ORF">FPZ49_23610</name>
</gene>
<keyword evidence="3" id="KW-0309">Germination</keyword>
<reference evidence="11 12" key="1">
    <citation type="submission" date="2019-07" db="EMBL/GenBank/DDBJ databases">
        <authorList>
            <person name="Kim J."/>
        </authorList>
    </citation>
    <scope>NUCLEOTIDE SEQUENCE [LARGE SCALE GENOMIC DNA]</scope>
    <source>
        <strain evidence="11 12">JC52</strain>
    </source>
</reference>
<dbReference type="Pfam" id="PF25198">
    <property type="entry name" value="Spore_GerAC_N"/>
    <property type="match status" value="1"/>
</dbReference>
<dbReference type="OrthoDB" id="9816067at2"/>
<dbReference type="NCBIfam" id="TIGR02887">
    <property type="entry name" value="spore_ger_x_C"/>
    <property type="match status" value="1"/>
</dbReference>
<dbReference type="InterPro" id="IPR046953">
    <property type="entry name" value="Spore_GerAC-like_C"/>
</dbReference>
<feature type="domain" description="Spore germination GerAC-like C-terminal" evidence="9">
    <location>
        <begin position="242"/>
        <end position="406"/>
    </location>
</feature>
<keyword evidence="12" id="KW-1185">Reference proteome</keyword>
<dbReference type="InterPro" id="IPR038501">
    <property type="entry name" value="Spore_GerAC_C_sf"/>
</dbReference>
<evidence type="ECO:0000256" key="8">
    <source>
        <dbReference type="SAM" id="Phobius"/>
    </source>
</evidence>
<dbReference type="GO" id="GO:0016020">
    <property type="term" value="C:membrane"/>
    <property type="evidence" value="ECO:0007669"/>
    <property type="project" value="UniProtKB-SubCell"/>
</dbReference>
<sequence>MSYFERLGGHGGNLKSMKRLHRKNYLAYAIILTGLMMVTTGCWDMIEPNQRSVWVGTGLDLSPEGNLLLSAQIAVPKAAGEAGGGGGGGTDDTYFVKTAIGKNLEDSFQRIQAKLSRKVFLGHRDVIFIGEQLGKQGFKKFLDEFGRNPISNIRANLFFIKYRSAQNFLMEKAELEQFSSVEAIRQVHFNGIRDRMTTMVYFKEVMQRDGMRPILQVIGPKDGAGQNKKMETKGSLSATREIALFNKSLQVVGFLQEEEAVSVLWASGYLDTQMITEYLSKANGLATVDLHHIKRQIDSTINGKKIHIKLVLMGKGMLDENDTNLDLFNNRDIRALEKEFNEKVSQRVVNVIKMVQKDFGTDVFGFGEALHRKYPDQWKHMKEDWDKLFPEVEVTVTSQLAIRHIGERGPK</sequence>
<dbReference type="EMBL" id="VNJI01000036">
    <property type="protein sequence ID" value="TVY07477.1"/>
    <property type="molecule type" value="Genomic_DNA"/>
</dbReference>
<evidence type="ECO:0000259" key="9">
    <source>
        <dbReference type="Pfam" id="PF05504"/>
    </source>
</evidence>
<evidence type="ECO:0000256" key="7">
    <source>
        <dbReference type="ARBA" id="ARBA00023288"/>
    </source>
</evidence>
<evidence type="ECO:0000256" key="4">
    <source>
        <dbReference type="ARBA" id="ARBA00022729"/>
    </source>
</evidence>
<organism evidence="11 12">
    <name type="scientific">Paenibacillus cremeus</name>
    <dbReference type="NCBI Taxonomy" id="2163881"/>
    <lineage>
        <taxon>Bacteria</taxon>
        <taxon>Bacillati</taxon>
        <taxon>Bacillota</taxon>
        <taxon>Bacilli</taxon>
        <taxon>Bacillales</taxon>
        <taxon>Paenibacillaceae</taxon>
        <taxon>Paenibacillus</taxon>
    </lineage>
</organism>
<comment type="subcellular location">
    <subcellularLocation>
        <location evidence="1">Membrane</location>
        <topology evidence="1">Lipid-anchor</topology>
    </subcellularLocation>
</comment>
<evidence type="ECO:0000256" key="2">
    <source>
        <dbReference type="ARBA" id="ARBA00007886"/>
    </source>
</evidence>
<protein>
    <submittedName>
        <fullName evidence="11">Ger(X)C family spore germination protein</fullName>
    </submittedName>
</protein>
<name>A0A559K5V4_9BACL</name>
<evidence type="ECO:0000256" key="3">
    <source>
        <dbReference type="ARBA" id="ARBA00022544"/>
    </source>
</evidence>
<dbReference type="InterPro" id="IPR057336">
    <property type="entry name" value="GerAC_N"/>
</dbReference>
<dbReference type="GO" id="GO:0009847">
    <property type="term" value="P:spore germination"/>
    <property type="evidence" value="ECO:0007669"/>
    <property type="project" value="InterPro"/>
</dbReference>
<keyword evidence="7" id="KW-0449">Lipoprotein</keyword>
<evidence type="ECO:0000256" key="6">
    <source>
        <dbReference type="ARBA" id="ARBA00023139"/>
    </source>
</evidence>
<keyword evidence="6" id="KW-0564">Palmitate</keyword>
<evidence type="ECO:0000313" key="12">
    <source>
        <dbReference type="Proteomes" id="UP000317036"/>
    </source>
</evidence>
<feature type="transmembrane region" description="Helical" evidence="8">
    <location>
        <begin position="25"/>
        <end position="46"/>
    </location>
</feature>
<keyword evidence="8" id="KW-0812">Transmembrane</keyword>
<evidence type="ECO:0000256" key="5">
    <source>
        <dbReference type="ARBA" id="ARBA00023136"/>
    </source>
</evidence>
<evidence type="ECO:0000256" key="1">
    <source>
        <dbReference type="ARBA" id="ARBA00004635"/>
    </source>
</evidence>
<keyword evidence="8" id="KW-1133">Transmembrane helix</keyword>
<dbReference type="AlphaFoldDB" id="A0A559K5V4"/>
<comment type="caution">
    <text evidence="11">The sequence shown here is derived from an EMBL/GenBank/DDBJ whole genome shotgun (WGS) entry which is preliminary data.</text>
</comment>
<keyword evidence="4" id="KW-0732">Signal</keyword>
<feature type="domain" description="Spore germination protein N-terminal" evidence="10">
    <location>
        <begin position="44"/>
        <end position="206"/>
    </location>
</feature>